<sequence>MAPQLLLRSLMIQHQSSAVTSQELQTQLEQLYSKISATVTAAVGKAVTTLQADITDLGQRTAQLETRMTEAVHQHNVLVDEFDRLSNDFYSTQLHLEDMENRDRRQNLRIKVIPNNIMAAELPAYLQELFQTIAPAIPIGDWRLDRAHRALGQLQIYSDLAPSTLAKRRALKGLTMQLREIGIRYKWGFPFKLMVSHNDKTFLLHDPDEMAAFAKKLGLTDNTDQGAGKTRETISSAPQKNGTPTKANKSTTA</sequence>
<evidence type="ECO:0000313" key="3">
    <source>
        <dbReference type="Proteomes" id="UP000694892"/>
    </source>
</evidence>
<dbReference type="Gene3D" id="3.30.250.20">
    <property type="entry name" value="L1 transposable element, C-terminal domain"/>
    <property type="match status" value="1"/>
</dbReference>
<dbReference type="InterPro" id="IPR004244">
    <property type="entry name" value="Transposase_22"/>
</dbReference>
<gene>
    <name evidence="2" type="ORF">XELAEV_18026514mg</name>
</gene>
<protein>
    <submittedName>
        <fullName evidence="2">Uncharacterized protein</fullName>
    </submittedName>
</protein>
<dbReference type="EMBL" id="CM004474">
    <property type="protein sequence ID" value="OCT79705.1"/>
    <property type="molecule type" value="Genomic_DNA"/>
</dbReference>
<dbReference type="PANTHER" id="PTHR11505">
    <property type="entry name" value="L1 TRANSPOSABLE ELEMENT-RELATED"/>
    <property type="match status" value="1"/>
</dbReference>
<dbReference type="Proteomes" id="UP000694892">
    <property type="component" value="Chromosome 5L"/>
</dbReference>
<evidence type="ECO:0000313" key="2">
    <source>
        <dbReference type="EMBL" id="OCT79705.1"/>
    </source>
</evidence>
<organism evidence="2 3">
    <name type="scientific">Xenopus laevis</name>
    <name type="common">African clawed frog</name>
    <dbReference type="NCBI Taxonomy" id="8355"/>
    <lineage>
        <taxon>Eukaryota</taxon>
        <taxon>Metazoa</taxon>
        <taxon>Chordata</taxon>
        <taxon>Craniata</taxon>
        <taxon>Vertebrata</taxon>
        <taxon>Euteleostomi</taxon>
        <taxon>Amphibia</taxon>
        <taxon>Batrachia</taxon>
        <taxon>Anura</taxon>
        <taxon>Pipoidea</taxon>
        <taxon>Pipidae</taxon>
        <taxon>Xenopodinae</taxon>
        <taxon>Xenopus</taxon>
        <taxon>Xenopus</taxon>
    </lineage>
</organism>
<feature type="region of interest" description="Disordered" evidence="1">
    <location>
        <begin position="220"/>
        <end position="253"/>
    </location>
</feature>
<reference evidence="3" key="1">
    <citation type="journal article" date="2016" name="Nature">
        <title>Genome evolution in the allotetraploid frog Xenopus laevis.</title>
        <authorList>
            <person name="Session A.M."/>
            <person name="Uno Y."/>
            <person name="Kwon T."/>
            <person name="Chapman J.A."/>
            <person name="Toyoda A."/>
            <person name="Takahashi S."/>
            <person name="Fukui A."/>
            <person name="Hikosaka A."/>
            <person name="Suzuki A."/>
            <person name="Kondo M."/>
            <person name="van Heeringen S.J."/>
            <person name="Quigley I."/>
            <person name="Heinz S."/>
            <person name="Ogino H."/>
            <person name="Ochi H."/>
            <person name="Hellsten U."/>
            <person name="Lyons J.B."/>
            <person name="Simakov O."/>
            <person name="Putnam N."/>
            <person name="Stites J."/>
            <person name="Kuroki Y."/>
            <person name="Tanaka T."/>
            <person name="Michiue T."/>
            <person name="Watanabe M."/>
            <person name="Bogdanovic O."/>
            <person name="Lister R."/>
            <person name="Georgiou G."/>
            <person name="Paranjpe S.S."/>
            <person name="van Kruijsbergen I."/>
            <person name="Shu S."/>
            <person name="Carlson J."/>
            <person name="Kinoshita T."/>
            <person name="Ohta Y."/>
            <person name="Mawaribuchi S."/>
            <person name="Jenkins J."/>
            <person name="Grimwood J."/>
            <person name="Schmutz J."/>
            <person name="Mitros T."/>
            <person name="Mozaffari S.V."/>
            <person name="Suzuki Y."/>
            <person name="Haramoto Y."/>
            <person name="Yamamoto T.S."/>
            <person name="Takagi C."/>
            <person name="Heald R."/>
            <person name="Miller K."/>
            <person name="Haudenschild C."/>
            <person name="Kitzman J."/>
            <person name="Nakayama T."/>
            <person name="Izutsu Y."/>
            <person name="Robert J."/>
            <person name="Fortriede J."/>
            <person name="Burns K."/>
            <person name="Lotay V."/>
            <person name="Karimi K."/>
            <person name="Yasuoka Y."/>
            <person name="Dichmann D.S."/>
            <person name="Flajnik M.F."/>
            <person name="Houston D.W."/>
            <person name="Shendure J."/>
            <person name="DuPasquier L."/>
            <person name="Vize P.D."/>
            <person name="Zorn A.M."/>
            <person name="Ito M."/>
            <person name="Marcotte E.M."/>
            <person name="Wallingford J.B."/>
            <person name="Ito Y."/>
            <person name="Asashima M."/>
            <person name="Ueno N."/>
            <person name="Matsuda Y."/>
            <person name="Veenstra G.J."/>
            <person name="Fujiyama A."/>
            <person name="Harland R.M."/>
            <person name="Taira M."/>
            <person name="Rokhsar D.S."/>
        </authorList>
    </citation>
    <scope>NUCLEOTIDE SEQUENCE [LARGE SCALE GENOMIC DNA]</scope>
    <source>
        <strain evidence="3">J</strain>
    </source>
</reference>
<name>A0A974CW88_XENLA</name>
<dbReference type="AlphaFoldDB" id="A0A974CW88"/>
<feature type="compositionally biased region" description="Polar residues" evidence="1">
    <location>
        <begin position="233"/>
        <end position="253"/>
    </location>
</feature>
<evidence type="ECO:0000256" key="1">
    <source>
        <dbReference type="SAM" id="MobiDB-lite"/>
    </source>
</evidence>
<accession>A0A974CW88</accession>
<dbReference type="InterPro" id="IPR042566">
    <property type="entry name" value="L1_C"/>
</dbReference>
<proteinExistence type="predicted"/>